<dbReference type="Proteomes" id="UP001500101">
    <property type="component" value="Unassembled WGS sequence"/>
</dbReference>
<accession>A0ABP7Y5E4</accession>
<proteinExistence type="predicted"/>
<evidence type="ECO:0000313" key="2">
    <source>
        <dbReference type="EMBL" id="GAA4131067.1"/>
    </source>
</evidence>
<feature type="chain" id="PRO_5045745850" description="MORN repeat protein" evidence="1">
    <location>
        <begin position="21"/>
        <end position="277"/>
    </location>
</feature>
<sequence length="277" mass="31361">MKIAVLLLSGLFLLPFSSKSETTVIPVINKSKVDSTINENEELLMMIAENQLYEVIYNEIFGVEIGSNVQWLNVFGQNAFASFSNSDYFIMENNRSGGFEIYDDENNFLSVAPDVLKNYSLETNSGIWVKQSNNGFNKAYFSNDKGQEYTMTFKFSLGGKQEIKCHNGYQITVKGKLNGNYNITDNEGRKMTIIYNRSGIKKLYYGDSLLKTLVLQSQQSFTVQDGNGKSTNIRTRGRFNDIIITYPDGEQIFVENRYRKPVPPPKVETKTEAKPAG</sequence>
<evidence type="ECO:0000313" key="3">
    <source>
        <dbReference type="Proteomes" id="UP001500101"/>
    </source>
</evidence>
<comment type="caution">
    <text evidence="2">The sequence shown here is derived from an EMBL/GenBank/DDBJ whole genome shotgun (WGS) entry which is preliminary data.</text>
</comment>
<organism evidence="2 3">
    <name type="scientific">Sphingobacterium kyonggiense</name>
    <dbReference type="NCBI Taxonomy" id="714075"/>
    <lineage>
        <taxon>Bacteria</taxon>
        <taxon>Pseudomonadati</taxon>
        <taxon>Bacteroidota</taxon>
        <taxon>Sphingobacteriia</taxon>
        <taxon>Sphingobacteriales</taxon>
        <taxon>Sphingobacteriaceae</taxon>
        <taxon>Sphingobacterium</taxon>
    </lineage>
</organism>
<keyword evidence="1" id="KW-0732">Signal</keyword>
<name>A0ABP7Y5E4_9SPHI</name>
<protein>
    <recommendedName>
        <fullName evidence="4">MORN repeat protein</fullName>
    </recommendedName>
</protein>
<evidence type="ECO:0008006" key="4">
    <source>
        <dbReference type="Google" id="ProtNLM"/>
    </source>
</evidence>
<reference evidence="3" key="1">
    <citation type="journal article" date="2019" name="Int. J. Syst. Evol. Microbiol.">
        <title>The Global Catalogue of Microorganisms (GCM) 10K type strain sequencing project: providing services to taxonomists for standard genome sequencing and annotation.</title>
        <authorList>
            <consortium name="The Broad Institute Genomics Platform"/>
            <consortium name="The Broad Institute Genome Sequencing Center for Infectious Disease"/>
            <person name="Wu L."/>
            <person name="Ma J."/>
        </authorList>
    </citation>
    <scope>NUCLEOTIDE SEQUENCE [LARGE SCALE GENOMIC DNA]</scope>
    <source>
        <strain evidence="3">JCM 16704</strain>
    </source>
</reference>
<keyword evidence="3" id="KW-1185">Reference proteome</keyword>
<gene>
    <name evidence="2" type="ORF">GCM10022216_00800</name>
</gene>
<dbReference type="RefSeq" id="WP_344672703.1">
    <property type="nucleotide sequence ID" value="NZ_BAAAZI010000001.1"/>
</dbReference>
<feature type="signal peptide" evidence="1">
    <location>
        <begin position="1"/>
        <end position="20"/>
    </location>
</feature>
<evidence type="ECO:0000256" key="1">
    <source>
        <dbReference type="SAM" id="SignalP"/>
    </source>
</evidence>
<dbReference type="EMBL" id="BAAAZI010000001">
    <property type="protein sequence ID" value="GAA4131067.1"/>
    <property type="molecule type" value="Genomic_DNA"/>
</dbReference>